<dbReference type="GO" id="GO:0019903">
    <property type="term" value="F:protein phosphatase binding"/>
    <property type="evidence" value="ECO:0007669"/>
    <property type="project" value="InterPro"/>
</dbReference>
<dbReference type="GO" id="GO:0005829">
    <property type="term" value="C:cytosol"/>
    <property type="evidence" value="ECO:0007669"/>
    <property type="project" value="TreeGrafter"/>
</dbReference>
<feature type="region of interest" description="Disordered" evidence="3">
    <location>
        <begin position="72"/>
        <end position="99"/>
    </location>
</feature>
<protein>
    <recommendedName>
        <fullName evidence="6">Extragenic suppressor of kinetochore protein 1</fullName>
    </recommendedName>
</protein>
<feature type="compositionally biased region" description="Acidic residues" evidence="3">
    <location>
        <begin position="843"/>
        <end position="853"/>
    </location>
</feature>
<evidence type="ECO:0000313" key="4">
    <source>
        <dbReference type="EMBL" id="ODM23256.1"/>
    </source>
</evidence>
<dbReference type="STRING" id="573508.A0A1E3BSA8"/>
<feature type="compositionally biased region" description="Acidic residues" evidence="3">
    <location>
        <begin position="945"/>
        <end position="954"/>
    </location>
</feature>
<dbReference type="OrthoDB" id="295029at2759"/>
<feature type="compositionally biased region" description="Basic and acidic residues" evidence="3">
    <location>
        <begin position="594"/>
        <end position="603"/>
    </location>
</feature>
<name>A0A1E3BSA8_ASPCR</name>
<reference evidence="4 5" key="1">
    <citation type="journal article" date="2016" name="BMC Genomics">
        <title>Comparative genomic and transcriptomic analyses of the Fuzhuan brick tea-fermentation fungus Aspergillus cristatus.</title>
        <authorList>
            <person name="Ge Y."/>
            <person name="Wang Y."/>
            <person name="Liu Y."/>
            <person name="Tan Y."/>
            <person name="Ren X."/>
            <person name="Zhang X."/>
            <person name="Hyde K.D."/>
            <person name="Liu Y."/>
            <person name="Liu Z."/>
        </authorList>
    </citation>
    <scope>NUCLEOTIDE SEQUENCE [LARGE SCALE GENOMIC DNA]</scope>
    <source>
        <strain evidence="4 5">GZAAS20.1005</strain>
    </source>
</reference>
<comment type="similarity">
    <text evidence="1">Belongs to the SAPS family.</text>
</comment>
<proteinExistence type="inferred from homology"/>
<feature type="compositionally biased region" description="Low complexity" evidence="3">
    <location>
        <begin position="900"/>
        <end position="910"/>
    </location>
</feature>
<dbReference type="GO" id="GO:0019888">
    <property type="term" value="F:protein phosphatase regulator activity"/>
    <property type="evidence" value="ECO:0007669"/>
    <property type="project" value="TreeGrafter"/>
</dbReference>
<feature type="compositionally biased region" description="Acidic residues" evidence="3">
    <location>
        <begin position="72"/>
        <end position="82"/>
    </location>
</feature>
<feature type="compositionally biased region" description="Basic and acidic residues" evidence="3">
    <location>
        <begin position="84"/>
        <end position="99"/>
    </location>
</feature>
<feature type="compositionally biased region" description="Basic and acidic residues" evidence="3">
    <location>
        <begin position="990"/>
        <end position="1005"/>
    </location>
</feature>
<feature type="compositionally biased region" description="Acidic residues" evidence="3">
    <location>
        <begin position="1006"/>
        <end position="1015"/>
    </location>
</feature>
<keyword evidence="2" id="KW-0131">Cell cycle</keyword>
<dbReference type="PANTHER" id="PTHR12634">
    <property type="entry name" value="SIT4 YEAST -ASSOCIATING PROTEIN-RELATED"/>
    <property type="match status" value="1"/>
</dbReference>
<dbReference type="AlphaFoldDB" id="A0A1E3BSA8"/>
<dbReference type="VEuPathDB" id="FungiDB:SI65_00845"/>
<keyword evidence="5" id="KW-1185">Reference proteome</keyword>
<feature type="region of interest" description="Disordered" evidence="3">
    <location>
        <begin position="495"/>
        <end position="522"/>
    </location>
</feature>
<evidence type="ECO:0008006" key="6">
    <source>
        <dbReference type="Google" id="ProtNLM"/>
    </source>
</evidence>
<organism evidence="4 5">
    <name type="scientific">Aspergillus cristatus</name>
    <name type="common">Chinese Fuzhuan brick tea-fermentation fungus</name>
    <name type="synonym">Eurotium cristatum</name>
    <dbReference type="NCBI Taxonomy" id="573508"/>
    <lineage>
        <taxon>Eukaryota</taxon>
        <taxon>Fungi</taxon>
        <taxon>Dikarya</taxon>
        <taxon>Ascomycota</taxon>
        <taxon>Pezizomycotina</taxon>
        <taxon>Eurotiomycetes</taxon>
        <taxon>Eurotiomycetidae</taxon>
        <taxon>Eurotiales</taxon>
        <taxon>Aspergillaceae</taxon>
        <taxon>Aspergillus</taxon>
        <taxon>Aspergillus subgen. Aspergillus</taxon>
    </lineage>
</organism>
<feature type="region of interest" description="Disordered" evidence="3">
    <location>
        <begin position="535"/>
        <end position="603"/>
    </location>
</feature>
<feature type="compositionally biased region" description="Acidic residues" evidence="3">
    <location>
        <begin position="1061"/>
        <end position="1077"/>
    </location>
</feature>
<dbReference type="Pfam" id="PF04499">
    <property type="entry name" value="SAPS"/>
    <property type="match status" value="1"/>
</dbReference>
<dbReference type="GO" id="GO:0005634">
    <property type="term" value="C:nucleus"/>
    <property type="evidence" value="ECO:0007669"/>
    <property type="project" value="TreeGrafter"/>
</dbReference>
<dbReference type="PANTHER" id="PTHR12634:SF8">
    <property type="entry name" value="FIERY MOUNTAIN, ISOFORM D"/>
    <property type="match status" value="1"/>
</dbReference>
<dbReference type="InterPro" id="IPR007587">
    <property type="entry name" value="SAPS"/>
</dbReference>
<feature type="compositionally biased region" description="Polar residues" evidence="3">
    <location>
        <begin position="579"/>
        <end position="589"/>
    </location>
</feature>
<accession>A0A1E3BSA8</accession>
<gene>
    <name evidence="4" type="ORF">SI65_00845</name>
</gene>
<evidence type="ECO:0000256" key="1">
    <source>
        <dbReference type="ARBA" id="ARBA00006180"/>
    </source>
</evidence>
<dbReference type="EMBL" id="JXNT01000001">
    <property type="protein sequence ID" value="ODM23256.1"/>
    <property type="molecule type" value="Genomic_DNA"/>
</dbReference>
<comment type="caution">
    <text evidence="4">The sequence shown here is derived from an EMBL/GenBank/DDBJ whole genome shotgun (WGS) entry which is preliminary data.</text>
</comment>
<dbReference type="Proteomes" id="UP000094569">
    <property type="component" value="Unassembled WGS sequence"/>
</dbReference>
<feature type="region of interest" description="Disordered" evidence="3">
    <location>
        <begin position="836"/>
        <end position="1093"/>
    </location>
</feature>
<evidence type="ECO:0000256" key="2">
    <source>
        <dbReference type="ARBA" id="ARBA00023306"/>
    </source>
</evidence>
<sequence length="1093" mass="119823">MFWRFGGYAGISTIDALLDKPDVSLEELLDESEVIQELNQNNNKLIEYLREDNVLKRLMDYVIAPSLVNDDDDADELDDSNAGEEGKEKTTDPLKEALDPEDLERAENNRLRHAYVACELLSTPTWSIIESIMLNQEHLRDFWGFLRRPPSLDPLQASYFTKVNETMFDRKTEDMLEFFKSLDGILPAILQHIDNPMVMDLLLKIISLEKTEGGQGIVDWLKAQGLIQTLLSFLSPEYPATVQTSSGDFIKAIITISANAIQNDDSCIGPNSLTRELVSAPCVESLINSMLQGGNPLTVGVGIIIEVIRKNNSDYDPPGVNAPGTIPTTYDPIYLGTLLRIFGQHIPDFMALLNSSKHTVNEGGQVKRVERVDLTSPWGAKVEPLGFDRFKTCELMAELLHCSNMGLLNQPGSEHYIRERDAERERLVREGAFNVHGEGFSSVDFNDSSDFVNGSSVLGSGSPEDVKTLEATNAGEEEGFEDVSASSILVNNVQDAASSQETKNEPAASEPAGPMSPTASGLTEQMGDIKLEGEQGSKEPTAEDQTSAKPETQEPKEQEPASAPMSSNPDDVPAPLFASKQQEGPSTAGETEPPAEKDKGQKDEKIPELKLHPFAQADINGQPVVGDYLKIMFVEHKVVPTILGFFFRFPWNNFLHNVVYDVVQQVFNGHMDRGYNRVLAIDVFETGRISQQIYEGQKRNDEVQQAKRIRLGYMGHLTLIAEEVVKFTERHPPELLSPAVMEYVLNPDWIDYVEQTLSETRERDNAILGGVRPDMTIGQRQSMLGQGQGFSGSSALAEAGLNGGVNVSDFQGFDMSQGSVSGGAFGLAGGGGHSLLSGFGSSSDEDEDMEDQDDRNASHEFAEGGGENSSENSTSQPIPILPPPPAPLSTGPSRARRQLAARLAAQKQQATENAENEGEEDRSNDNDNESTDSQWPSNPFVIAGLEDDGNDDDQGAAFPSEDFKDEPFASPTFPDARFSPPDSFSTNSSDDDRLEGTRRNDRAPLEVDDDDDEMGEMVGPSVGSTMMDSDDDDEAIINESLGYPNRYQNFRRSRIGTSPFGDDDERNDSSDGEDEGLVEILVPGRKNSTSPQT</sequence>
<evidence type="ECO:0000313" key="5">
    <source>
        <dbReference type="Proteomes" id="UP000094569"/>
    </source>
</evidence>
<evidence type="ECO:0000256" key="3">
    <source>
        <dbReference type="SAM" id="MobiDB-lite"/>
    </source>
</evidence>
<feature type="compositionally biased region" description="Acidic residues" evidence="3">
    <location>
        <begin position="914"/>
        <end position="930"/>
    </location>
</feature>